<keyword evidence="9" id="KW-1133">Transmembrane helix</keyword>
<keyword evidence="5 9" id="KW-0472">Membrane</keyword>
<keyword evidence="7" id="KW-0449">Lipoprotein</keyword>
<feature type="transmembrane region" description="Helical" evidence="9">
    <location>
        <begin position="299"/>
        <end position="316"/>
    </location>
</feature>
<dbReference type="PANTHER" id="PTHR35789">
    <property type="entry name" value="SPORE GERMINATION PROTEIN B3"/>
    <property type="match status" value="1"/>
</dbReference>
<dbReference type="AlphaFoldDB" id="A0A2K9NZG1"/>
<feature type="transmembrane region" description="Helical" evidence="9">
    <location>
        <begin position="176"/>
        <end position="198"/>
    </location>
</feature>
<dbReference type="InterPro" id="IPR046953">
    <property type="entry name" value="Spore_GerAC-like_C"/>
</dbReference>
<comment type="subcellular location">
    <subcellularLocation>
        <location evidence="1">Membrane</location>
        <topology evidence="1">Lipid-anchor</topology>
    </subcellularLocation>
</comment>
<dbReference type="PANTHER" id="PTHR35789:SF1">
    <property type="entry name" value="SPORE GERMINATION PROTEIN B3"/>
    <property type="match status" value="1"/>
</dbReference>
<dbReference type="EMBL" id="CP020991">
    <property type="protein sequence ID" value="AUO18436.1"/>
    <property type="molecule type" value="Genomic_DNA"/>
</dbReference>
<keyword evidence="6" id="KW-0564">Palmitate</keyword>
<dbReference type="GO" id="GO:0009847">
    <property type="term" value="P:spore germination"/>
    <property type="evidence" value="ECO:0007669"/>
    <property type="project" value="InterPro"/>
</dbReference>
<feature type="domain" description="Spore germination protein N-terminal" evidence="11">
    <location>
        <begin position="321"/>
        <end position="507"/>
    </location>
</feature>
<feature type="transmembrane region" description="Helical" evidence="9">
    <location>
        <begin position="35"/>
        <end position="59"/>
    </location>
</feature>
<gene>
    <name evidence="12" type="ORF">B9O19_00252</name>
</gene>
<feature type="transmembrane region" description="Helical" evidence="9">
    <location>
        <begin position="264"/>
        <end position="287"/>
    </location>
</feature>
<feature type="transmembrane region" description="Helical" evidence="9">
    <location>
        <begin position="137"/>
        <end position="156"/>
    </location>
</feature>
<feature type="transmembrane region" description="Helical" evidence="9">
    <location>
        <begin position="210"/>
        <end position="233"/>
    </location>
</feature>
<evidence type="ECO:0000313" key="13">
    <source>
        <dbReference type="Proteomes" id="UP000235589"/>
    </source>
</evidence>
<feature type="compositionally biased region" description="Polar residues" evidence="8">
    <location>
        <begin position="354"/>
        <end position="368"/>
    </location>
</feature>
<feature type="transmembrane region" description="Helical" evidence="9">
    <location>
        <begin position="71"/>
        <end position="96"/>
    </location>
</feature>
<feature type="domain" description="Spore germination GerAC-like C-terminal" evidence="10">
    <location>
        <begin position="513"/>
        <end position="639"/>
    </location>
</feature>
<keyword evidence="4" id="KW-0732">Signal</keyword>
<dbReference type="OrthoDB" id="2569624at2"/>
<comment type="similarity">
    <text evidence="2">Belongs to the GerABKC lipoprotein family.</text>
</comment>
<dbReference type="InterPro" id="IPR008844">
    <property type="entry name" value="Spore_GerAC-like"/>
</dbReference>
<keyword evidence="3" id="KW-0309">Germination</keyword>
<evidence type="ECO:0000259" key="11">
    <source>
        <dbReference type="Pfam" id="PF25198"/>
    </source>
</evidence>
<keyword evidence="13" id="KW-1185">Reference proteome</keyword>
<keyword evidence="9" id="KW-0812">Transmembrane</keyword>
<evidence type="ECO:0000259" key="10">
    <source>
        <dbReference type="Pfam" id="PF05504"/>
    </source>
</evidence>
<evidence type="ECO:0000256" key="9">
    <source>
        <dbReference type="SAM" id="Phobius"/>
    </source>
</evidence>
<dbReference type="KEGG" id="mpec:B9O19_00252"/>
<proteinExistence type="inferred from homology"/>
<evidence type="ECO:0000313" key="12">
    <source>
        <dbReference type="EMBL" id="AUO18436.1"/>
    </source>
</evidence>
<evidence type="ECO:0000256" key="1">
    <source>
        <dbReference type="ARBA" id="ARBA00004635"/>
    </source>
</evidence>
<protein>
    <submittedName>
        <fullName evidence="12">Spore gernimation protein GerC</fullName>
    </submittedName>
</protein>
<dbReference type="Pfam" id="PF25198">
    <property type="entry name" value="Spore_GerAC_N"/>
    <property type="match status" value="1"/>
</dbReference>
<dbReference type="Proteomes" id="UP000235589">
    <property type="component" value="Chromosome"/>
</dbReference>
<accession>A0A2K9NZG1</accession>
<organism evidence="12 13">
    <name type="scientific">Monoglobus pectinilyticus</name>
    <dbReference type="NCBI Taxonomy" id="1981510"/>
    <lineage>
        <taxon>Bacteria</taxon>
        <taxon>Bacillati</taxon>
        <taxon>Bacillota</taxon>
        <taxon>Clostridia</taxon>
        <taxon>Monoglobales</taxon>
        <taxon>Monoglobaceae</taxon>
        <taxon>Monoglobus</taxon>
    </lineage>
</organism>
<evidence type="ECO:0000256" key="5">
    <source>
        <dbReference type="ARBA" id="ARBA00023136"/>
    </source>
</evidence>
<evidence type="ECO:0000256" key="3">
    <source>
        <dbReference type="ARBA" id="ARBA00022544"/>
    </source>
</evidence>
<evidence type="ECO:0000256" key="6">
    <source>
        <dbReference type="ARBA" id="ARBA00023139"/>
    </source>
</evidence>
<dbReference type="GeneID" id="98061681"/>
<dbReference type="InterPro" id="IPR057336">
    <property type="entry name" value="GerAC_N"/>
</dbReference>
<dbReference type="Pfam" id="PF03845">
    <property type="entry name" value="Spore_permease"/>
    <property type="match status" value="1"/>
</dbReference>
<dbReference type="InterPro" id="IPR004761">
    <property type="entry name" value="Spore_GerAB"/>
</dbReference>
<evidence type="ECO:0000256" key="4">
    <source>
        <dbReference type="ARBA" id="ARBA00022729"/>
    </source>
</evidence>
<dbReference type="Pfam" id="PF05504">
    <property type="entry name" value="Spore_GerAC"/>
    <property type="match status" value="1"/>
</dbReference>
<evidence type="ECO:0000256" key="2">
    <source>
        <dbReference type="ARBA" id="ARBA00007886"/>
    </source>
</evidence>
<dbReference type="RefSeq" id="WP_154058595.1">
    <property type="nucleotide sequence ID" value="NZ_CP020991.1"/>
</dbReference>
<evidence type="ECO:0000256" key="7">
    <source>
        <dbReference type="ARBA" id="ARBA00023288"/>
    </source>
</evidence>
<dbReference type="GO" id="GO:0016020">
    <property type="term" value="C:membrane"/>
    <property type="evidence" value="ECO:0007669"/>
    <property type="project" value="UniProtKB-SubCell"/>
</dbReference>
<feature type="region of interest" description="Disordered" evidence="8">
    <location>
        <begin position="354"/>
        <end position="377"/>
    </location>
</feature>
<feature type="transmembrane region" description="Helical" evidence="9">
    <location>
        <begin position="7"/>
        <end position="29"/>
    </location>
</feature>
<reference evidence="12 13" key="1">
    <citation type="submission" date="2017-04" db="EMBL/GenBank/DDBJ databases">
        <title>Monoglobus pectinilyticus 14 draft genome.</title>
        <authorList>
            <person name="Kim C."/>
            <person name="Rosendale D.I."/>
            <person name="Kelly W.J."/>
            <person name="Tannock G.W."/>
            <person name="Patchett M.L."/>
            <person name="Jordens J.Z."/>
        </authorList>
    </citation>
    <scope>NUCLEOTIDE SEQUENCE [LARGE SCALE GENOMIC DNA]</scope>
    <source>
        <strain evidence="12 13">14</strain>
    </source>
</reference>
<sequence length="659" mass="73815">MNKKNINLGIWCLTFNCLLIKIFIGFSNILLHETGSSSCLALIFSFAVFTAILFIVYFFKRYFILSLKNTYLRNTIFVILIGYLISHNIYFIYQLINTINNSAYPNTPLWIVLTLIAVTVLIVGIRDFSSILKLHSICVPLIIIGLIIISISSIKYDDIYNALPVLGNGIASTISSGFKHLFAFSEIIVPIVFLTIMPEEKSKNINRSKIILYSAIIGAGIYSIFTIISLLAIPTDSVFVAENNPLFHISRFSGINRLNTRLDVLNIIISITSGILYLSTSLAVIRILMKKIGLPKNSFMKTTASILVLLIGIVPLCGCYDNRDIEDTAYAIAVGVDKDENTGSLIFSFQFTNPLTTGENTDPQNSGSEESETENKSVNNISIDADNIFDGLESVKRFIGKTPSLSHLKLIVFSKSITNSDGYLKNICEDFININDVRPETKICIASTDTAKEYLYGVNPSLEESMARYYELLFSDSSTTETLQTNLRTFLIKLTGSSGDGYLPIISPDGFTGAILFSGEIPKIELSNHECQIINILLGIERDSIFFTSESTNQVYKIKSSSPNIKTNIENKKISAEIETKIFAKKNQNGSEDNYELLYEDLMNDSKNLIEKIYQNQCDILSIGKFAKSKFLYEYEWKNVIQEKENIINIPTVNINLLY</sequence>
<evidence type="ECO:0000256" key="8">
    <source>
        <dbReference type="SAM" id="MobiDB-lite"/>
    </source>
</evidence>
<feature type="transmembrane region" description="Helical" evidence="9">
    <location>
        <begin position="108"/>
        <end position="125"/>
    </location>
</feature>
<name>A0A2K9NZG1_9FIRM</name>